<evidence type="ECO:0000256" key="2">
    <source>
        <dbReference type="SAM" id="Phobius"/>
    </source>
</evidence>
<evidence type="ECO:0000313" key="4">
    <source>
        <dbReference type="Proteomes" id="UP000283745"/>
    </source>
</evidence>
<evidence type="ECO:0000313" key="3">
    <source>
        <dbReference type="EMBL" id="RHE38236.1"/>
    </source>
</evidence>
<keyword evidence="2" id="KW-0472">Membrane</keyword>
<sequence>MDREKAATNVRKRSSASGAHAKAAAAKKRQQARHKNTAKGRSSRRTSGRADIAAVFARLPKKVLAAAAVLIVLIIVIVFAARGCGVSHKTPEKVVRTLVEAYTSGSESKAKKCYGVSKADDNLQQEMDATVNYYKAFAADKTEITQCGQIYQNGKITYMYVIYDLVLKNGQSYPCISTYMVQKKDDGKYYVMTPSEITDDMSKQAATKYAEFMNTQVYKDYTTAYDKFIKKNPGYEEQIAAKLK</sequence>
<name>A0A414J2E8_9FIRM</name>
<dbReference type="Proteomes" id="UP000283745">
    <property type="component" value="Unassembled WGS sequence"/>
</dbReference>
<feature type="compositionally biased region" description="Low complexity" evidence="1">
    <location>
        <begin position="15"/>
        <end position="24"/>
    </location>
</feature>
<dbReference type="AlphaFoldDB" id="A0A414J2E8"/>
<keyword evidence="2" id="KW-1133">Transmembrane helix</keyword>
<reference evidence="3 4" key="1">
    <citation type="submission" date="2018-08" db="EMBL/GenBank/DDBJ databases">
        <title>A genome reference for cultivated species of the human gut microbiota.</title>
        <authorList>
            <person name="Zou Y."/>
            <person name="Xue W."/>
            <person name="Luo G."/>
        </authorList>
    </citation>
    <scope>NUCLEOTIDE SEQUENCE [LARGE SCALE GENOMIC DNA]</scope>
    <source>
        <strain evidence="3 4">AM28-23</strain>
    </source>
</reference>
<protein>
    <submittedName>
        <fullName evidence="3">Uncharacterized protein</fullName>
    </submittedName>
</protein>
<keyword evidence="2" id="KW-0812">Transmembrane</keyword>
<dbReference type="RefSeq" id="WP_015541453.1">
    <property type="nucleotide sequence ID" value="NZ_CABJFK010000012.1"/>
</dbReference>
<dbReference type="EMBL" id="QSKF01000012">
    <property type="protein sequence ID" value="RHE38236.1"/>
    <property type="molecule type" value="Genomic_DNA"/>
</dbReference>
<organism evidence="3 4">
    <name type="scientific">Blautia obeum</name>
    <dbReference type="NCBI Taxonomy" id="40520"/>
    <lineage>
        <taxon>Bacteria</taxon>
        <taxon>Bacillati</taxon>
        <taxon>Bacillota</taxon>
        <taxon>Clostridia</taxon>
        <taxon>Lachnospirales</taxon>
        <taxon>Lachnospiraceae</taxon>
        <taxon>Blautia</taxon>
    </lineage>
</organism>
<accession>A0A414J2E8</accession>
<comment type="caution">
    <text evidence="3">The sequence shown here is derived from an EMBL/GenBank/DDBJ whole genome shotgun (WGS) entry which is preliminary data.</text>
</comment>
<proteinExistence type="predicted"/>
<feature type="region of interest" description="Disordered" evidence="1">
    <location>
        <begin position="1"/>
        <end position="45"/>
    </location>
</feature>
<feature type="transmembrane region" description="Helical" evidence="2">
    <location>
        <begin position="63"/>
        <end position="81"/>
    </location>
</feature>
<evidence type="ECO:0000256" key="1">
    <source>
        <dbReference type="SAM" id="MobiDB-lite"/>
    </source>
</evidence>
<feature type="compositionally biased region" description="Basic residues" evidence="1">
    <location>
        <begin position="25"/>
        <end position="45"/>
    </location>
</feature>
<gene>
    <name evidence="3" type="ORF">DW740_14310</name>
</gene>